<gene>
    <name evidence="3" type="ORF">EXE58_04425</name>
</gene>
<keyword evidence="1" id="KW-0812">Transmembrane</keyword>
<sequence length="147" mass="15730">MQHSCHRSCQRSCRRTERGAAAVEFALVVPLLLAILFSIIDLGFAINRYTVLNNATREGVRAASLSHSTEDIRAVVEGSLADMSGEVDVDVTCLDAAGGSCSSWDGGHQSGGTALVTVSYEHSWLTPMGDAVSDSLKITKTSRMRIE</sequence>
<keyword evidence="4" id="KW-1185">Reference proteome</keyword>
<dbReference type="InterPro" id="IPR012495">
    <property type="entry name" value="TadE-like_dom"/>
</dbReference>
<evidence type="ECO:0000259" key="2">
    <source>
        <dbReference type="Pfam" id="PF07811"/>
    </source>
</evidence>
<dbReference type="Pfam" id="PF07811">
    <property type="entry name" value="TadE"/>
    <property type="match status" value="1"/>
</dbReference>
<evidence type="ECO:0000313" key="3">
    <source>
        <dbReference type="EMBL" id="QBX54785.1"/>
    </source>
</evidence>
<keyword evidence="1" id="KW-0472">Membrane</keyword>
<name>A0A4P7ICE4_9ACTN</name>
<proteinExistence type="predicted"/>
<organism evidence="3 4">
    <name type="scientific">Nocardioides seonyuensis</name>
    <dbReference type="NCBI Taxonomy" id="2518371"/>
    <lineage>
        <taxon>Bacteria</taxon>
        <taxon>Bacillati</taxon>
        <taxon>Actinomycetota</taxon>
        <taxon>Actinomycetes</taxon>
        <taxon>Propionibacteriales</taxon>
        <taxon>Nocardioidaceae</taxon>
        <taxon>Nocardioides</taxon>
    </lineage>
</organism>
<keyword evidence="1" id="KW-1133">Transmembrane helix</keyword>
<feature type="domain" description="TadE-like" evidence="2">
    <location>
        <begin position="19"/>
        <end position="61"/>
    </location>
</feature>
<evidence type="ECO:0000256" key="1">
    <source>
        <dbReference type="SAM" id="Phobius"/>
    </source>
</evidence>
<dbReference type="EMBL" id="CP038436">
    <property type="protein sequence ID" value="QBX54785.1"/>
    <property type="molecule type" value="Genomic_DNA"/>
</dbReference>
<protein>
    <submittedName>
        <fullName evidence="3">Pilus assembly protein</fullName>
    </submittedName>
</protein>
<dbReference type="AlphaFoldDB" id="A0A4P7ICE4"/>
<dbReference type="OrthoDB" id="5190946at2"/>
<dbReference type="Proteomes" id="UP000294853">
    <property type="component" value="Chromosome"/>
</dbReference>
<dbReference type="KEGG" id="nsn:EXE58_04425"/>
<accession>A0A4P7ICE4</accession>
<reference evidence="3 4" key="1">
    <citation type="submission" date="2019-03" db="EMBL/GenBank/DDBJ databases">
        <title>Three New Species of Nocardioides, Nocardioides euryhalodurans sp. nov., Nocardioides seonyuensis sp. nov. and Nocardioides eburneoflavus sp. nov. Iolated from Soil.</title>
        <authorList>
            <person name="Roh S.G."/>
            <person name="Lee C."/>
            <person name="Kim M.-K."/>
            <person name="Kim S.B."/>
        </authorList>
    </citation>
    <scope>NUCLEOTIDE SEQUENCE [LARGE SCALE GENOMIC DNA]</scope>
    <source>
        <strain evidence="3 4">MMS17-SY207-3</strain>
    </source>
</reference>
<feature type="transmembrane region" description="Helical" evidence="1">
    <location>
        <begin position="21"/>
        <end position="46"/>
    </location>
</feature>
<evidence type="ECO:0000313" key="4">
    <source>
        <dbReference type="Proteomes" id="UP000294853"/>
    </source>
</evidence>